<dbReference type="AlphaFoldDB" id="A0A2P8A0S0"/>
<name>A0A2P8A0S0_9PEZI</name>
<keyword evidence="10" id="KW-0995">Kinetochore</keyword>
<accession>A0A2P8A0S0</accession>
<sequence length="231" mass="24139">MSSTTPTTDPPRQRSTSRTRRPPTRPTTPLRPPSRTSLRASTTTPSQSTTSSGPFPLDALEPQFAELTDSLADLEANFMHLQLLHESVSRFNENFAAFLYGMNMSAFCVDFPEAPSADSFRRFREKMAETPRQGMGPGGMTGRRGAADVDATFLTSDTSFVNDPPASVRANKFATPAGSVGSRTGAGARGGVGSGSRGRGGIPARGGSTAGRGAAGARGSGIGRGRARGVR</sequence>
<dbReference type="GO" id="GO:1990758">
    <property type="term" value="P:mitotic sister chromatid biorientation"/>
    <property type="evidence" value="ECO:0007669"/>
    <property type="project" value="TreeGrafter"/>
</dbReference>
<dbReference type="PANTHER" id="PTHR28113">
    <property type="entry name" value="DASH COMPLEX SUBUNIT DAM1"/>
    <property type="match status" value="1"/>
</dbReference>
<keyword evidence="11" id="KW-0206">Cytoskeleton</keyword>
<feature type="compositionally biased region" description="Low complexity" evidence="15">
    <location>
        <begin position="177"/>
        <end position="186"/>
    </location>
</feature>
<evidence type="ECO:0000256" key="9">
    <source>
        <dbReference type="ARBA" id="ARBA00022829"/>
    </source>
</evidence>
<dbReference type="OrthoDB" id="5586015at2759"/>
<reference evidence="16 17" key="1">
    <citation type="submission" date="2017-05" db="EMBL/GenBank/DDBJ databases">
        <title>Draft genome sequence of Elsinoe australis.</title>
        <authorList>
            <person name="Cheng Q."/>
        </authorList>
    </citation>
    <scope>NUCLEOTIDE SEQUENCE [LARGE SCALE GENOMIC DNA]</scope>
    <source>
        <strain evidence="16 17">NL1</strain>
    </source>
</reference>
<keyword evidence="12" id="KW-0539">Nucleus</keyword>
<evidence type="ECO:0000256" key="7">
    <source>
        <dbReference type="ARBA" id="ARBA00022490"/>
    </source>
</evidence>
<feature type="region of interest" description="Disordered" evidence="15">
    <location>
        <begin position="172"/>
        <end position="231"/>
    </location>
</feature>
<dbReference type="STRING" id="40998.A0A2P8A0S0"/>
<dbReference type="GO" id="GO:1990537">
    <property type="term" value="C:mitotic spindle polar microtubule"/>
    <property type="evidence" value="ECO:0007669"/>
    <property type="project" value="TreeGrafter"/>
</dbReference>
<dbReference type="GO" id="GO:0044732">
    <property type="term" value="C:mitotic spindle pole body"/>
    <property type="evidence" value="ECO:0007669"/>
    <property type="project" value="TreeGrafter"/>
</dbReference>
<protein>
    <recommendedName>
        <fullName evidence="5">DASH complex subunit DAM1</fullName>
    </recommendedName>
    <alternativeName>
        <fullName evidence="14">Outer kinetochore protein DAM1</fullName>
    </alternativeName>
</protein>
<evidence type="ECO:0000256" key="15">
    <source>
        <dbReference type="SAM" id="MobiDB-lite"/>
    </source>
</evidence>
<evidence type="ECO:0000256" key="2">
    <source>
        <dbReference type="ARBA" id="ARBA00004186"/>
    </source>
</evidence>
<comment type="similarity">
    <text evidence="4">Belongs to the DASH complex DAM1 family.</text>
</comment>
<feature type="compositionally biased region" description="Gly residues" evidence="15">
    <location>
        <begin position="187"/>
        <end position="224"/>
    </location>
</feature>
<comment type="caution">
    <text evidence="16">The sequence shown here is derived from an EMBL/GenBank/DDBJ whole genome shotgun (WGS) entry which is preliminary data.</text>
</comment>
<organism evidence="16 17">
    <name type="scientific">Elsinoe australis</name>
    <dbReference type="NCBI Taxonomy" id="40998"/>
    <lineage>
        <taxon>Eukaryota</taxon>
        <taxon>Fungi</taxon>
        <taxon>Dikarya</taxon>
        <taxon>Ascomycota</taxon>
        <taxon>Pezizomycotina</taxon>
        <taxon>Dothideomycetes</taxon>
        <taxon>Dothideomycetidae</taxon>
        <taxon>Myriangiales</taxon>
        <taxon>Elsinoaceae</taxon>
        <taxon>Elsinoe</taxon>
    </lineage>
</organism>
<dbReference type="GO" id="GO:0042729">
    <property type="term" value="C:DASH complex"/>
    <property type="evidence" value="ECO:0007669"/>
    <property type="project" value="InterPro"/>
</dbReference>
<evidence type="ECO:0000256" key="8">
    <source>
        <dbReference type="ARBA" id="ARBA00022701"/>
    </source>
</evidence>
<evidence type="ECO:0000256" key="10">
    <source>
        <dbReference type="ARBA" id="ARBA00022838"/>
    </source>
</evidence>
<dbReference type="Proteomes" id="UP000243723">
    <property type="component" value="Unassembled WGS sequence"/>
</dbReference>
<evidence type="ECO:0000256" key="13">
    <source>
        <dbReference type="ARBA" id="ARBA00023328"/>
    </source>
</evidence>
<dbReference type="InterPro" id="IPR013962">
    <property type="entry name" value="DASH_Dam1"/>
</dbReference>
<evidence type="ECO:0000256" key="4">
    <source>
        <dbReference type="ARBA" id="ARBA00010073"/>
    </source>
</evidence>
<feature type="region of interest" description="Disordered" evidence="15">
    <location>
        <begin position="1"/>
        <end position="58"/>
    </location>
</feature>
<evidence type="ECO:0000313" key="16">
    <source>
        <dbReference type="EMBL" id="PSK54063.1"/>
    </source>
</evidence>
<evidence type="ECO:0000256" key="12">
    <source>
        <dbReference type="ARBA" id="ARBA00023242"/>
    </source>
</evidence>
<comment type="subcellular location">
    <subcellularLocation>
        <location evidence="3">Chromosome</location>
        <location evidence="3">Centromere</location>
        <location evidence="3">Kinetochore</location>
    </subcellularLocation>
    <subcellularLocation>
        <location evidence="2">Cytoplasm</location>
        <location evidence="2">Cytoskeleton</location>
        <location evidence="2">Spindle</location>
    </subcellularLocation>
    <subcellularLocation>
        <location evidence="1">Nucleus</location>
    </subcellularLocation>
</comment>
<evidence type="ECO:0000256" key="3">
    <source>
        <dbReference type="ARBA" id="ARBA00004629"/>
    </source>
</evidence>
<keyword evidence="8" id="KW-0493">Microtubule</keyword>
<dbReference type="EMBL" id="NHZQ01000087">
    <property type="protein sequence ID" value="PSK54063.1"/>
    <property type="molecule type" value="Genomic_DNA"/>
</dbReference>
<evidence type="ECO:0000256" key="5">
    <source>
        <dbReference type="ARBA" id="ARBA00020497"/>
    </source>
</evidence>
<proteinExistence type="inferred from homology"/>
<evidence type="ECO:0000256" key="14">
    <source>
        <dbReference type="ARBA" id="ARBA00030453"/>
    </source>
</evidence>
<dbReference type="PANTHER" id="PTHR28113:SF1">
    <property type="entry name" value="DASH COMPLEX SUBUNIT DAM1"/>
    <property type="match status" value="1"/>
</dbReference>
<dbReference type="Pfam" id="PF08653">
    <property type="entry name" value="DASH_Dam1"/>
    <property type="match status" value="1"/>
</dbReference>
<feature type="compositionally biased region" description="Low complexity" evidence="15">
    <location>
        <begin position="33"/>
        <end position="52"/>
    </location>
</feature>
<evidence type="ECO:0000256" key="11">
    <source>
        <dbReference type="ARBA" id="ARBA00023212"/>
    </source>
</evidence>
<keyword evidence="17" id="KW-1185">Reference proteome</keyword>
<evidence type="ECO:0000256" key="1">
    <source>
        <dbReference type="ARBA" id="ARBA00004123"/>
    </source>
</evidence>
<gene>
    <name evidence="16" type="ORF">B9Z65_7869</name>
</gene>
<evidence type="ECO:0000313" key="17">
    <source>
        <dbReference type="Proteomes" id="UP000243723"/>
    </source>
</evidence>
<keyword evidence="9" id="KW-0159">Chromosome partition</keyword>
<keyword evidence="7" id="KW-0963">Cytoplasm</keyword>
<evidence type="ECO:0000256" key="6">
    <source>
        <dbReference type="ARBA" id="ARBA00022454"/>
    </source>
</evidence>
<keyword evidence="13" id="KW-0137">Centromere</keyword>
<keyword evidence="6" id="KW-0158">Chromosome</keyword>